<gene>
    <name evidence="4" type="ORF">J2Z28_002674</name>
</gene>
<dbReference type="InterPro" id="IPR058515">
    <property type="entry name" value="DUF8202"/>
</dbReference>
<name>A0ABS4RUL5_PAEXY</name>
<dbReference type="EMBL" id="JAGIKV010000008">
    <property type="protein sequence ID" value="MBP2246045.1"/>
    <property type="molecule type" value="Genomic_DNA"/>
</dbReference>
<evidence type="ECO:0000259" key="3">
    <source>
        <dbReference type="PROSITE" id="PS51272"/>
    </source>
</evidence>
<sequence>MSFLYSKNWKKGFKVSVVSMLLLSTFMSSIGSERVSAASSPVPGGTGLEPVLWLKADSDADTVEGLLTDWKDQSANEVGFDLVIPSGKTAPSYNPGGINFNPSVAFNNPAGGGHYNSSVKFVGDKPITFQSGYAVYVFKSGGALVGATEPTGTNGVIIMGGYGDNFTTGNGVHSIFDYYNPVDRSRAQIVNFDIVSNTDHTARIDGAGAKFTNRMNFDKFTFTPVIGATSGRNYNWSGLVADVAEIILYDAQTANDASKIESYLAIKYGITLNNGASPYLSTNESEVWTVDSKYKHNIAGIGKDEAQGLNQKQSLSINAGVPQVAVGVNTLASTNANNPSVLTDQQYLVWADNGLPLTYDQPINKPGQYHAQRVWKVQNTNNVGEVEIGIPAVSVPAGYQLLVSDSEDFTDASGYELSLKDVNGIPHYTAKAALKDGEYFTFSAWAPKYTSANVSNVSVTEDEVIVTFDEELDFSNVANLTGFKLEINGQPITIDSFEKGANSKTLKLKTSQIIPSNASVIVSYDIEDGNLKGTNGAPAQSFSENAVTKVDKSLLQAKVTEVTGEDLEESEYTPASWGTLDDAMNEAERVLNDLTATQAQVDKALQDLTDARTGLIPTTSVPVVDKSALQAKVTEITGENLEESAYTPASWTALDNAMNEAERVLNEPTATQAQVDKALQDLTDARTGLIPTTSVPVVDKSALQAKVTEITGESLEESAYTPASWTALDEAMNEAERVLNDLTATQAQVDKALLDLTDARTGLIPTTSVPVVDKSALQAKVTEITGESLEESAYTPASWTALDNAMNEANRVLNDLTATQAQVDKALQDLTNARMGLTKVSGTDTSTLQTLIPSTGSLSPAFDPAKDSYTISVPNSVYQFQLTPTALDPLAKIEIAVGDGEWNEVTSGSASENLPLQVGGNKIVVRVTDSHGKVTAYKINVTRASSDNGGGNNGGGGNTGSNGGSTPAPTPAPVPTPTPAPVKDNLETTRDGSHQPFATSKPSDNKETLVQVDPAKLNVAMSQGTGQQFAIHSPNDGDMKVDGLTLETLKQLVDQGSKLNISNPLAIYPVPGGKMDLNGVSGQLGNAALNDIDAHINIARSSDTLIDSAETRAASQGYEMLVTPVDLDLTFTKDGQTVRSGQLNGYSPKYIALPEGIDPNRITTGVIINPDGSIFHVPTVVTKVDSRYYALINDLRSSGSYSVIWNPQDFEDARSHWGKTDVNNIAARLDLQGNGDNTFSPNRQVTRSEFAEIVVLGLGLMRQDAPQNLFPDVNDSVWFRSAVSLANEFGIVRGYDNGNFYGNQEITREQGFAMVARAYRLIEPEAVISPDQMNSELERYSDAADVSNWAKEDVAQLIAAGIIQGNGPEVLSPKTTMTRAEVTALIARMLKVTNLIDQ</sequence>
<dbReference type="PANTHER" id="PTHR43308">
    <property type="entry name" value="OUTER MEMBRANE PROTEIN ALPHA-RELATED"/>
    <property type="match status" value="1"/>
</dbReference>
<dbReference type="Pfam" id="PF00395">
    <property type="entry name" value="SLH"/>
    <property type="match status" value="3"/>
</dbReference>
<evidence type="ECO:0000256" key="2">
    <source>
        <dbReference type="SAM" id="SignalP"/>
    </source>
</evidence>
<keyword evidence="5" id="KW-1185">Reference proteome</keyword>
<protein>
    <recommendedName>
        <fullName evidence="3">SLH domain-containing protein</fullName>
    </recommendedName>
</protein>
<feature type="signal peptide" evidence="2">
    <location>
        <begin position="1"/>
        <end position="30"/>
    </location>
</feature>
<evidence type="ECO:0000313" key="4">
    <source>
        <dbReference type="EMBL" id="MBP2246045.1"/>
    </source>
</evidence>
<feature type="region of interest" description="Disordered" evidence="1">
    <location>
        <begin position="943"/>
        <end position="1006"/>
    </location>
</feature>
<dbReference type="Pfam" id="PF13753">
    <property type="entry name" value="SWM_repeat"/>
    <property type="match status" value="1"/>
</dbReference>
<feature type="compositionally biased region" description="Basic and acidic residues" evidence="1">
    <location>
        <begin position="984"/>
        <end position="993"/>
    </location>
</feature>
<organism evidence="4 5">
    <name type="scientific">Paenibacillus xylanexedens</name>
    <dbReference type="NCBI Taxonomy" id="528191"/>
    <lineage>
        <taxon>Bacteria</taxon>
        <taxon>Bacillati</taxon>
        <taxon>Bacillota</taxon>
        <taxon>Bacilli</taxon>
        <taxon>Bacillales</taxon>
        <taxon>Paenibacillaceae</taxon>
        <taxon>Paenibacillus</taxon>
    </lineage>
</organism>
<dbReference type="InterPro" id="IPR051465">
    <property type="entry name" value="Cell_Envelope_Struct_Comp"/>
</dbReference>
<dbReference type="PANTHER" id="PTHR43308:SF5">
    <property type="entry name" value="S-LAYER PROTEIN _ PEPTIDOGLYCAN ENDO-BETA-N-ACETYLGLUCOSAMINIDASE"/>
    <property type="match status" value="1"/>
</dbReference>
<accession>A0ABS4RUL5</accession>
<proteinExistence type="predicted"/>
<keyword evidence="2" id="KW-0732">Signal</keyword>
<dbReference type="Gene3D" id="1.20.1270.70">
    <property type="entry name" value="Designed single chain three-helix bundle"/>
    <property type="match status" value="4"/>
</dbReference>
<feature type="chain" id="PRO_5046897771" description="SLH domain-containing protein" evidence="2">
    <location>
        <begin position="31"/>
        <end position="1398"/>
    </location>
</feature>
<dbReference type="InterPro" id="IPR025883">
    <property type="entry name" value="Cadherin-like_domain"/>
</dbReference>
<dbReference type="RefSeq" id="WP_211082808.1">
    <property type="nucleotide sequence ID" value="NZ_CBCSLC010000005.1"/>
</dbReference>
<dbReference type="Proteomes" id="UP000810207">
    <property type="component" value="Unassembled WGS sequence"/>
</dbReference>
<feature type="domain" description="SLH" evidence="3">
    <location>
        <begin position="1337"/>
        <end position="1398"/>
    </location>
</feature>
<feature type="domain" description="SLH" evidence="3">
    <location>
        <begin position="1205"/>
        <end position="1265"/>
    </location>
</feature>
<feature type="compositionally biased region" description="Gly residues" evidence="1">
    <location>
        <begin position="948"/>
        <end position="963"/>
    </location>
</feature>
<evidence type="ECO:0000256" key="1">
    <source>
        <dbReference type="SAM" id="MobiDB-lite"/>
    </source>
</evidence>
<dbReference type="Pfam" id="PF12733">
    <property type="entry name" value="Cadherin-like"/>
    <property type="match status" value="1"/>
</dbReference>
<feature type="domain" description="SLH" evidence="3">
    <location>
        <begin position="1266"/>
        <end position="1329"/>
    </location>
</feature>
<comment type="caution">
    <text evidence="4">The sequence shown here is derived from an EMBL/GenBank/DDBJ whole genome shotgun (WGS) entry which is preliminary data.</text>
</comment>
<dbReference type="Pfam" id="PF07554">
    <property type="entry name" value="FIVAR"/>
    <property type="match status" value="4"/>
</dbReference>
<dbReference type="Pfam" id="PF26628">
    <property type="entry name" value="DUF8202"/>
    <property type="match status" value="1"/>
</dbReference>
<dbReference type="InterPro" id="IPR028059">
    <property type="entry name" value="SWM_rpt"/>
</dbReference>
<evidence type="ECO:0000313" key="5">
    <source>
        <dbReference type="Proteomes" id="UP000810207"/>
    </source>
</evidence>
<dbReference type="PROSITE" id="PS51272">
    <property type="entry name" value="SLH"/>
    <property type="match status" value="3"/>
</dbReference>
<feature type="compositionally biased region" description="Pro residues" evidence="1">
    <location>
        <begin position="968"/>
        <end position="980"/>
    </location>
</feature>
<dbReference type="InterPro" id="IPR001119">
    <property type="entry name" value="SLH_dom"/>
</dbReference>
<reference evidence="4 5" key="1">
    <citation type="submission" date="2021-03" db="EMBL/GenBank/DDBJ databases">
        <title>Genomic Encyclopedia of Type Strains, Phase IV (KMG-IV): sequencing the most valuable type-strain genomes for metagenomic binning, comparative biology and taxonomic classification.</title>
        <authorList>
            <person name="Goeker M."/>
        </authorList>
    </citation>
    <scope>NUCLEOTIDE SEQUENCE [LARGE SCALE GENOMIC DNA]</scope>
    <source>
        <strain evidence="4 5">DSM 21292</strain>
    </source>
</reference>